<dbReference type="GO" id="GO:0004300">
    <property type="term" value="F:enoyl-CoA hydratase activity"/>
    <property type="evidence" value="ECO:0007669"/>
    <property type="project" value="UniProtKB-EC"/>
</dbReference>
<dbReference type="SUPFAM" id="SSF52096">
    <property type="entry name" value="ClpP/crotonase"/>
    <property type="match status" value="1"/>
</dbReference>
<dbReference type="Proteomes" id="UP000007054">
    <property type="component" value="Chromosome"/>
</dbReference>
<dbReference type="EMBL" id="FP929052">
    <property type="protein sequence ID" value="CBL18208.1"/>
    <property type="molecule type" value="Genomic_DNA"/>
</dbReference>
<evidence type="ECO:0000256" key="1">
    <source>
        <dbReference type="SAM" id="MobiDB-lite"/>
    </source>
</evidence>
<dbReference type="InterPro" id="IPR029045">
    <property type="entry name" value="ClpP/crotonase-like_dom_sf"/>
</dbReference>
<evidence type="ECO:0000313" key="3">
    <source>
        <dbReference type="Proteomes" id="UP000007054"/>
    </source>
</evidence>
<dbReference type="PANTHER" id="PTHR11941:SF54">
    <property type="entry name" value="ENOYL-COA HYDRATASE, MITOCHONDRIAL"/>
    <property type="match status" value="1"/>
</dbReference>
<dbReference type="GeneID" id="83156849"/>
<dbReference type="RefSeq" id="WP_015559114.1">
    <property type="nucleotide sequence ID" value="NC_021039.1"/>
</dbReference>
<dbReference type="BioCyc" id="RCHA213810:RUM_RS10655-MONOMER"/>
<dbReference type="CDD" id="cd06558">
    <property type="entry name" value="crotonase-like"/>
    <property type="match status" value="1"/>
</dbReference>
<dbReference type="HOGENOM" id="CLU_009834_7_6_9"/>
<gene>
    <name evidence="2" type="ordered locus">RUM_21950</name>
</gene>
<dbReference type="Pfam" id="PF00378">
    <property type="entry name" value="ECH_1"/>
    <property type="match status" value="1"/>
</dbReference>
<keyword evidence="3" id="KW-1185">Reference proteome</keyword>
<dbReference type="Gene3D" id="3.90.226.10">
    <property type="entry name" value="2-enoyl-CoA Hydratase, Chain A, domain 1"/>
    <property type="match status" value="1"/>
</dbReference>
<dbReference type="PANTHER" id="PTHR11941">
    <property type="entry name" value="ENOYL-COA HYDRATASE-RELATED"/>
    <property type="match status" value="1"/>
</dbReference>
<reference evidence="2" key="2">
    <citation type="submission" date="2010-03" db="EMBL/GenBank/DDBJ databases">
        <authorList>
            <person name="Pajon A."/>
        </authorList>
    </citation>
    <scope>NUCLEOTIDE SEQUENCE</scope>
    <source>
        <strain evidence="2">Type strain: 18P13</strain>
    </source>
</reference>
<reference evidence="2" key="1">
    <citation type="submission" date="2010-03" db="EMBL/GenBank/DDBJ databases">
        <title>The genome sequence of Ruminococcus sp. 18P13.</title>
        <authorList>
            <consortium name="metaHIT consortium -- http://www.metahit.eu/"/>
            <person name="Pajon A."/>
            <person name="Turner K."/>
            <person name="Parkhill J."/>
            <person name="Bernalier A."/>
        </authorList>
    </citation>
    <scope>NUCLEOTIDE SEQUENCE [LARGE SCALE GENOMIC DNA]</scope>
    <source>
        <strain evidence="2">Type strain: 18P13</strain>
    </source>
</reference>
<sequence length="240" mass="25742">MIRSNLSTLEADGALAVLTLDNGPKNLLTEPEFIQQSVLLDFLRDNPGIKGLVITGKGRHFSHGADVSLFGDAANNDISRKLEAARTLLRTIERLPILTAAAIHGGCFGGGLEIALSCQFRICAPNAFLGLTEIMHGVVPGMGGMERLYRLLGREKALSMCLRGEMLTAQDALQAGLVTTLCEGKNPLEPAKTFLRELIGTNTSLQIRTILETMERAEAGVEDPSKGGFEQVLAEANQAK</sequence>
<dbReference type="EC" id="4.2.1.17" evidence="2"/>
<proteinExistence type="predicted"/>
<dbReference type="AlphaFoldDB" id="D4LF13"/>
<feature type="region of interest" description="Disordered" evidence="1">
    <location>
        <begin position="221"/>
        <end position="240"/>
    </location>
</feature>
<accession>D4LF13</accession>
<organism evidence="2 3">
    <name type="scientific">Ruminococcus champanellensis (strain DSM 18848 / JCM 17042 / KCTC 15320 / 18P13)</name>
    <dbReference type="NCBI Taxonomy" id="213810"/>
    <lineage>
        <taxon>Bacteria</taxon>
        <taxon>Bacillati</taxon>
        <taxon>Bacillota</taxon>
        <taxon>Clostridia</taxon>
        <taxon>Eubacteriales</taxon>
        <taxon>Oscillospiraceae</taxon>
        <taxon>Ruminococcus</taxon>
    </lineage>
</organism>
<name>D4LF13_RUMC1</name>
<dbReference type="InterPro" id="IPR001753">
    <property type="entry name" value="Enoyl-CoA_hydra/iso"/>
</dbReference>
<dbReference type="KEGG" id="rch:RUM_21950"/>
<keyword evidence="2" id="KW-0456">Lyase</keyword>
<dbReference type="PATRIC" id="fig|213810.4.peg.2082"/>
<protein>
    <submittedName>
        <fullName evidence="2">Enoyl-CoA hydratase/carnithine racemase</fullName>
        <ecNumber evidence="2">4.2.1.17</ecNumber>
    </submittedName>
</protein>
<dbReference type="STRING" id="213810.RUM_21950"/>
<dbReference type="GO" id="GO:0006635">
    <property type="term" value="P:fatty acid beta-oxidation"/>
    <property type="evidence" value="ECO:0007669"/>
    <property type="project" value="TreeGrafter"/>
</dbReference>
<evidence type="ECO:0000313" key="2">
    <source>
        <dbReference type="EMBL" id="CBL18208.1"/>
    </source>
</evidence>